<keyword evidence="10" id="KW-1185">Reference proteome</keyword>
<feature type="binding site" evidence="6">
    <location>
        <position position="584"/>
    </location>
    <ligand>
        <name>Zn(2+)</name>
        <dbReference type="ChEBI" id="CHEBI:29105"/>
    </ligand>
</feature>
<keyword evidence="5 7" id="KW-0472">Membrane</keyword>
<evidence type="ECO:0000256" key="3">
    <source>
        <dbReference type="ARBA" id="ARBA00022692"/>
    </source>
</evidence>
<evidence type="ECO:0000313" key="10">
    <source>
        <dbReference type="Proteomes" id="UP000319908"/>
    </source>
</evidence>
<sequence>MSSQNPMLSKSNIYHDLVSGLVVFLVALPLCLGIALASGADLFSGLISGVVGGLVVAAISGSHTSVSGPAAGLTAIVAAQIATLGSFEAFLLAVVVAGIIQIAFGIARGGALSAFFPSSVIKGLLVAIGIILIMKQIPHVFGHDADPEGDMSFHQPNNENTFSELLTLVAGNIHLGAMVIGLLSVALLLTWDRIAVLKRSLVPAPLLVVILGVGMSLAFSGMSENWAIGTSHLVQIPVAKSLSEFVGFLRLPDFSQVINPAIYIAALTIAVVASLETLLNLEAVDKLDPEKRSSPPSRELIAQGCGNMVCGLIGGLPVTSVVVRGSVNVGAGAKTKMSAIFHGALILLSIAILPQVMNMIPLSALAAILLVTGFKLASPKLFKQMWDQGRYQFLPFIITVIAIVMTDLLVGIMIGLAVSVLFILNSNLRRPIRTILETHLDGDLTHIELANQVSFLNRAAIDRVLNEAKPGSQLLIDATESDYIDPDVLSLIRDFKDDVAPARDIAVSLKGFRPRYQLQDQIHFADYSSRELQGRMTADQVCDILRAGNRRFVDGTRLNRDLGRQVGATAEGQNPLAAVLSCIDSRVPAELVFDLGVGDIFSARVAGNVVGTKSLGSLEYAIGVAGVKLLVVLGHTRCGAVTSSVKLVSGGTDAMTATGCQHLQAIVDEIAPSMPSIGSQELNEMPADDFEAFVDSVAERNVQHTANQIVSRSDIIRSAVDEGRVKVIGAMYDVKSGSVKFLGDELRPLSTRDEWKDRDTLQSIG</sequence>
<dbReference type="AlphaFoldDB" id="A0A5C6C480"/>
<evidence type="ECO:0000256" key="5">
    <source>
        <dbReference type="ARBA" id="ARBA00023136"/>
    </source>
</evidence>
<keyword evidence="3 7" id="KW-0812">Transmembrane</keyword>
<organism evidence="9 10">
    <name type="scientific">Allorhodopirellula heiligendammensis</name>
    <dbReference type="NCBI Taxonomy" id="2714739"/>
    <lineage>
        <taxon>Bacteria</taxon>
        <taxon>Pseudomonadati</taxon>
        <taxon>Planctomycetota</taxon>
        <taxon>Planctomycetia</taxon>
        <taxon>Pirellulales</taxon>
        <taxon>Pirellulaceae</taxon>
        <taxon>Allorhodopirellula</taxon>
    </lineage>
</organism>
<feature type="transmembrane region" description="Helical" evidence="7">
    <location>
        <begin position="339"/>
        <end position="372"/>
    </location>
</feature>
<feature type="transmembrane region" description="Helical" evidence="7">
    <location>
        <begin position="165"/>
        <end position="189"/>
    </location>
</feature>
<comment type="similarity">
    <text evidence="2">Belongs to the beta-class carbonic anhydrase family.</text>
</comment>
<dbReference type="SMART" id="SM00947">
    <property type="entry name" value="Pro_CA"/>
    <property type="match status" value="1"/>
</dbReference>
<keyword evidence="4 7" id="KW-1133">Transmembrane helix</keyword>
<feature type="transmembrane region" description="Helical" evidence="7">
    <location>
        <begin position="300"/>
        <end position="319"/>
    </location>
</feature>
<feature type="transmembrane region" description="Helical" evidence="7">
    <location>
        <begin position="12"/>
        <end position="36"/>
    </location>
</feature>
<dbReference type="GO" id="GO:0055085">
    <property type="term" value="P:transmembrane transport"/>
    <property type="evidence" value="ECO:0007669"/>
    <property type="project" value="InterPro"/>
</dbReference>
<feature type="transmembrane region" description="Helical" evidence="7">
    <location>
        <begin position="42"/>
        <end position="59"/>
    </location>
</feature>
<dbReference type="Pfam" id="PF00916">
    <property type="entry name" value="Sulfate_transp"/>
    <property type="match status" value="1"/>
</dbReference>
<evidence type="ECO:0000313" key="9">
    <source>
        <dbReference type="EMBL" id="TWU19400.1"/>
    </source>
</evidence>
<dbReference type="OrthoDB" id="9769739at2"/>
<dbReference type="CDD" id="cd03378">
    <property type="entry name" value="beta_CA_cladeC"/>
    <property type="match status" value="1"/>
</dbReference>
<comment type="subcellular location">
    <subcellularLocation>
        <location evidence="1">Membrane</location>
        <topology evidence="1">Multi-pass membrane protein</topology>
    </subcellularLocation>
</comment>
<evidence type="ECO:0000256" key="4">
    <source>
        <dbReference type="ARBA" id="ARBA00022989"/>
    </source>
</evidence>
<reference evidence="9 10" key="1">
    <citation type="journal article" date="2020" name="Antonie Van Leeuwenhoek">
        <title>Rhodopirellula heiligendammensis sp. nov., Rhodopirellula pilleata sp. nov., and Rhodopirellula solitaria sp. nov. isolated from natural or artificial marine surfaces in Northern Germany and California, USA, and emended description of the genus Rhodopirellula.</title>
        <authorList>
            <person name="Kallscheuer N."/>
            <person name="Wiegand S."/>
            <person name="Jogler M."/>
            <person name="Boedeker C."/>
            <person name="Peeters S.H."/>
            <person name="Rast P."/>
            <person name="Heuer A."/>
            <person name="Jetten M.S.M."/>
            <person name="Rohde M."/>
            <person name="Jogler C."/>
        </authorList>
    </citation>
    <scope>NUCLEOTIDE SEQUENCE [LARGE SCALE GENOMIC DNA]</scope>
    <source>
        <strain evidence="9 10">Poly21</strain>
    </source>
</reference>
<comment type="cofactor">
    <cofactor evidence="6">
        <name>Zn(2+)</name>
        <dbReference type="ChEBI" id="CHEBI:29105"/>
    </cofactor>
    <text evidence="6">Binds 1 zinc ion per subunit.</text>
</comment>
<dbReference type="InterPro" id="IPR001902">
    <property type="entry name" value="SLC26A/SulP_fam"/>
</dbReference>
<keyword evidence="9" id="KW-0456">Lyase</keyword>
<evidence type="ECO:0000256" key="7">
    <source>
        <dbReference type="SAM" id="Phobius"/>
    </source>
</evidence>
<dbReference type="EC" id="4.2.1.1" evidence="9"/>
<dbReference type="EMBL" id="SJPU01000001">
    <property type="protein sequence ID" value="TWU19400.1"/>
    <property type="molecule type" value="Genomic_DNA"/>
</dbReference>
<name>A0A5C6C480_9BACT</name>
<dbReference type="InterPro" id="IPR011547">
    <property type="entry name" value="SLC26A/SulP_dom"/>
</dbReference>
<evidence type="ECO:0000259" key="8">
    <source>
        <dbReference type="Pfam" id="PF00916"/>
    </source>
</evidence>
<dbReference type="Proteomes" id="UP000319908">
    <property type="component" value="Unassembled WGS sequence"/>
</dbReference>
<keyword evidence="6" id="KW-0479">Metal-binding</keyword>
<dbReference type="Gene3D" id="3.40.1050.10">
    <property type="entry name" value="Carbonic anhydrase"/>
    <property type="match status" value="1"/>
</dbReference>
<protein>
    <submittedName>
        <fullName evidence="9">Carbonic anhydrase 2</fullName>
        <ecNumber evidence="9">4.2.1.1</ecNumber>
    </submittedName>
</protein>
<feature type="binding site" evidence="6">
    <location>
        <position position="635"/>
    </location>
    <ligand>
        <name>Zn(2+)</name>
        <dbReference type="ChEBI" id="CHEBI:29105"/>
    </ligand>
</feature>
<feature type="binding site" evidence="6">
    <location>
        <position position="582"/>
    </location>
    <ligand>
        <name>Zn(2+)</name>
        <dbReference type="ChEBI" id="CHEBI:29105"/>
    </ligand>
</feature>
<evidence type="ECO:0000256" key="6">
    <source>
        <dbReference type="PIRSR" id="PIRSR601765-1"/>
    </source>
</evidence>
<proteinExistence type="inferred from homology"/>
<evidence type="ECO:0000256" key="1">
    <source>
        <dbReference type="ARBA" id="ARBA00004141"/>
    </source>
</evidence>
<gene>
    <name evidence="9" type="primary">mtcA2_2</name>
    <name evidence="9" type="ORF">Poly21_15730</name>
</gene>
<comment type="caution">
    <text evidence="9">The sequence shown here is derived from an EMBL/GenBank/DDBJ whole genome shotgun (WGS) entry which is preliminary data.</text>
</comment>
<dbReference type="Pfam" id="PF00484">
    <property type="entry name" value="Pro_CA"/>
    <property type="match status" value="1"/>
</dbReference>
<dbReference type="GO" id="GO:0008270">
    <property type="term" value="F:zinc ion binding"/>
    <property type="evidence" value="ECO:0007669"/>
    <property type="project" value="InterPro"/>
</dbReference>
<dbReference type="SUPFAM" id="SSF53056">
    <property type="entry name" value="beta-carbonic anhydrase, cab"/>
    <property type="match status" value="1"/>
</dbReference>
<feature type="domain" description="SLC26A/SulP transporter" evidence="8">
    <location>
        <begin position="15"/>
        <end position="399"/>
    </location>
</feature>
<accession>A0A5C6C480</accession>
<dbReference type="GO" id="GO:0016020">
    <property type="term" value="C:membrane"/>
    <property type="evidence" value="ECO:0007669"/>
    <property type="project" value="UniProtKB-SubCell"/>
</dbReference>
<feature type="transmembrane region" description="Helical" evidence="7">
    <location>
        <begin position="393"/>
        <end position="424"/>
    </location>
</feature>
<evidence type="ECO:0000256" key="2">
    <source>
        <dbReference type="ARBA" id="ARBA00006217"/>
    </source>
</evidence>
<feature type="binding site" evidence="6">
    <location>
        <position position="638"/>
    </location>
    <ligand>
        <name>Zn(2+)</name>
        <dbReference type="ChEBI" id="CHEBI:29105"/>
    </ligand>
</feature>
<feature type="transmembrane region" description="Helical" evidence="7">
    <location>
        <begin position="201"/>
        <end position="222"/>
    </location>
</feature>
<dbReference type="PANTHER" id="PTHR11814">
    <property type="entry name" value="SULFATE TRANSPORTER"/>
    <property type="match status" value="1"/>
</dbReference>
<feature type="transmembrane region" description="Helical" evidence="7">
    <location>
        <begin position="261"/>
        <end position="279"/>
    </location>
</feature>
<dbReference type="InterPro" id="IPR001765">
    <property type="entry name" value="Carbonic_anhydrase"/>
</dbReference>
<dbReference type="GO" id="GO:0004089">
    <property type="term" value="F:carbonate dehydratase activity"/>
    <property type="evidence" value="ECO:0007669"/>
    <property type="project" value="UniProtKB-EC"/>
</dbReference>
<keyword evidence="6" id="KW-0862">Zinc</keyword>
<dbReference type="InterPro" id="IPR036874">
    <property type="entry name" value="Carbonic_anhydrase_sf"/>
</dbReference>
<feature type="transmembrane region" description="Helical" evidence="7">
    <location>
        <begin position="114"/>
        <end position="134"/>
    </location>
</feature>